<proteinExistence type="predicted"/>
<keyword evidence="1" id="KW-1133">Transmembrane helix</keyword>
<gene>
    <name evidence="2" type="ORF">MM415A07009_0004</name>
</gene>
<feature type="transmembrane region" description="Helical" evidence="1">
    <location>
        <begin position="7"/>
        <end position="24"/>
    </location>
</feature>
<reference evidence="2" key="1">
    <citation type="submission" date="2020-03" db="EMBL/GenBank/DDBJ databases">
        <title>The deep terrestrial virosphere.</title>
        <authorList>
            <person name="Holmfeldt K."/>
            <person name="Nilsson E."/>
            <person name="Simone D."/>
            <person name="Lopez-Fernandez M."/>
            <person name="Wu X."/>
            <person name="de Brujin I."/>
            <person name="Lundin D."/>
            <person name="Andersson A."/>
            <person name="Bertilsson S."/>
            <person name="Dopson M."/>
        </authorList>
    </citation>
    <scope>NUCLEOTIDE SEQUENCE</scope>
    <source>
        <strain evidence="2">MM415A07009</strain>
    </source>
</reference>
<sequence length="61" mass="7216">MKRIKFNDIFAVWLTGLIFTAWILDSMERIQLDDQVQGALIPVFTAIMYYYFRKAQKVVTP</sequence>
<dbReference type="AlphaFoldDB" id="A0A6M3JGA1"/>
<feature type="transmembrane region" description="Helical" evidence="1">
    <location>
        <begin position="36"/>
        <end position="52"/>
    </location>
</feature>
<organism evidence="2">
    <name type="scientific">viral metagenome</name>
    <dbReference type="NCBI Taxonomy" id="1070528"/>
    <lineage>
        <taxon>unclassified sequences</taxon>
        <taxon>metagenomes</taxon>
        <taxon>organismal metagenomes</taxon>
    </lineage>
</organism>
<evidence type="ECO:0000313" key="2">
    <source>
        <dbReference type="EMBL" id="QJA68338.1"/>
    </source>
</evidence>
<name>A0A6M3JGA1_9ZZZZ</name>
<dbReference type="EMBL" id="MT141608">
    <property type="protein sequence ID" value="QJA68338.1"/>
    <property type="molecule type" value="Genomic_DNA"/>
</dbReference>
<accession>A0A6M3JGA1</accession>
<keyword evidence="1" id="KW-0472">Membrane</keyword>
<evidence type="ECO:0000256" key="1">
    <source>
        <dbReference type="SAM" id="Phobius"/>
    </source>
</evidence>
<keyword evidence="1" id="KW-0812">Transmembrane</keyword>
<protein>
    <submittedName>
        <fullName evidence="2">Uncharacterized protein</fullName>
    </submittedName>
</protein>